<dbReference type="GO" id="GO:0009103">
    <property type="term" value="P:lipopolysaccharide biosynthetic process"/>
    <property type="evidence" value="ECO:0007669"/>
    <property type="project" value="TreeGrafter"/>
</dbReference>
<keyword evidence="5 8" id="KW-1133">Transmembrane helix</keyword>
<protein>
    <submittedName>
        <fullName evidence="9">Putative glycosyltransferase</fullName>
    </submittedName>
</protein>
<dbReference type="Pfam" id="PF00953">
    <property type="entry name" value="Glycos_transf_4"/>
    <property type="match status" value="1"/>
</dbReference>
<feature type="transmembrane region" description="Helical" evidence="8">
    <location>
        <begin position="56"/>
        <end position="75"/>
    </location>
</feature>
<keyword evidence="10" id="KW-1185">Reference proteome</keyword>
<feature type="transmembrane region" description="Helical" evidence="8">
    <location>
        <begin position="169"/>
        <end position="187"/>
    </location>
</feature>
<proteinExistence type="predicted"/>
<evidence type="ECO:0000256" key="4">
    <source>
        <dbReference type="ARBA" id="ARBA00022692"/>
    </source>
</evidence>
<dbReference type="GO" id="GO:0071555">
    <property type="term" value="P:cell wall organization"/>
    <property type="evidence" value="ECO:0007669"/>
    <property type="project" value="TreeGrafter"/>
</dbReference>
<dbReference type="PANTHER" id="PTHR22926">
    <property type="entry name" value="PHOSPHO-N-ACETYLMURAMOYL-PENTAPEPTIDE-TRANSFERASE"/>
    <property type="match status" value="1"/>
</dbReference>
<evidence type="ECO:0000313" key="9">
    <source>
        <dbReference type="EMBL" id="GAO41738.1"/>
    </source>
</evidence>
<evidence type="ECO:0000256" key="1">
    <source>
        <dbReference type="ARBA" id="ARBA00004651"/>
    </source>
</evidence>
<keyword evidence="6 8" id="KW-0472">Membrane</keyword>
<dbReference type="CDD" id="cd06853">
    <property type="entry name" value="GT_WecA_like"/>
    <property type="match status" value="1"/>
</dbReference>
<dbReference type="STRING" id="1220578.FPE01S_01_07520"/>
<dbReference type="PROSITE" id="PS01348">
    <property type="entry name" value="MRAY_2"/>
    <property type="match status" value="1"/>
</dbReference>
<feature type="transmembrane region" description="Helical" evidence="8">
    <location>
        <begin position="12"/>
        <end position="35"/>
    </location>
</feature>
<comment type="caution">
    <text evidence="9">The sequence shown here is derived from an EMBL/GenBank/DDBJ whole genome shotgun (WGS) entry which is preliminary data.</text>
</comment>
<dbReference type="GO" id="GO:0016780">
    <property type="term" value="F:phosphotransferase activity, for other substituted phosphate groups"/>
    <property type="evidence" value="ECO:0007669"/>
    <property type="project" value="InterPro"/>
</dbReference>
<dbReference type="EMBL" id="BBWV01000001">
    <property type="protein sequence ID" value="GAO41738.1"/>
    <property type="molecule type" value="Genomic_DNA"/>
</dbReference>
<feature type="binding site" evidence="7">
    <location>
        <position position="160"/>
    </location>
    <ligand>
        <name>Mg(2+)</name>
        <dbReference type="ChEBI" id="CHEBI:18420"/>
    </ligand>
</feature>
<dbReference type="InterPro" id="IPR000715">
    <property type="entry name" value="Glycosyl_transferase_4"/>
</dbReference>
<comment type="subcellular location">
    <subcellularLocation>
        <location evidence="1">Cell membrane</location>
        <topology evidence="1">Multi-pass membrane protein</topology>
    </subcellularLocation>
</comment>
<feature type="transmembrane region" description="Helical" evidence="8">
    <location>
        <begin position="248"/>
        <end position="273"/>
    </location>
</feature>
<name>A0A0E9MW58_9BACT</name>
<dbReference type="Proteomes" id="UP000033121">
    <property type="component" value="Unassembled WGS sequence"/>
</dbReference>
<accession>A0A0E9MW58</accession>
<evidence type="ECO:0000256" key="5">
    <source>
        <dbReference type="ARBA" id="ARBA00022989"/>
    </source>
</evidence>
<evidence type="ECO:0000256" key="7">
    <source>
        <dbReference type="PIRSR" id="PIRSR600715-1"/>
    </source>
</evidence>
<comment type="cofactor">
    <cofactor evidence="7">
        <name>Mg(2+)</name>
        <dbReference type="ChEBI" id="CHEBI:18420"/>
    </cofactor>
</comment>
<dbReference type="AlphaFoldDB" id="A0A0E9MW58"/>
<feature type="transmembrane region" description="Helical" evidence="8">
    <location>
        <begin position="108"/>
        <end position="123"/>
    </location>
</feature>
<evidence type="ECO:0000256" key="3">
    <source>
        <dbReference type="ARBA" id="ARBA00022679"/>
    </source>
</evidence>
<feature type="transmembrane region" description="Helical" evidence="8">
    <location>
        <begin position="329"/>
        <end position="347"/>
    </location>
</feature>
<dbReference type="InterPro" id="IPR018480">
    <property type="entry name" value="PNAcMuramoyl-5peptid_Trfase_CS"/>
</dbReference>
<keyword evidence="3 9" id="KW-0808">Transferase</keyword>
<dbReference type="GO" id="GO:0044038">
    <property type="term" value="P:cell wall macromolecule biosynthetic process"/>
    <property type="evidence" value="ECO:0007669"/>
    <property type="project" value="TreeGrafter"/>
</dbReference>
<evidence type="ECO:0000256" key="8">
    <source>
        <dbReference type="SAM" id="Phobius"/>
    </source>
</evidence>
<evidence type="ECO:0000313" key="10">
    <source>
        <dbReference type="Proteomes" id="UP000033121"/>
    </source>
</evidence>
<organism evidence="9 10">
    <name type="scientific">Flavihumibacter petaseus NBRC 106054</name>
    <dbReference type="NCBI Taxonomy" id="1220578"/>
    <lineage>
        <taxon>Bacteria</taxon>
        <taxon>Pseudomonadati</taxon>
        <taxon>Bacteroidota</taxon>
        <taxon>Chitinophagia</taxon>
        <taxon>Chitinophagales</taxon>
        <taxon>Chitinophagaceae</taxon>
        <taxon>Flavihumibacter</taxon>
    </lineage>
</organism>
<sequence length="384" mass="42439">MWFEKAAYMFDVILALTISFAVSFLAIPVIIRVAALKKLYDLPDERKVHQAPIPALGGLGIFAGFCFAALLIANFQQSRDIQYFLAASVVIFYLGLKDDIIVISPIKKFIGQVLAAFIIIYYGNLQINSMHGFLGIYELPETFSLLFTYLTVIVIINSFNLIDGIDGLAGSLGLLSTSVFGIYFVSIGNTTDAVLAFSLAGAILAFLIFNFQPARIFMGDTGSLLLGLINAILVIKFINVAGHPGVSFPISAAPAVGFGILMVPLLDTLRVFAIRMFQRRSPFSPDRNHIHHLFLDHGFSHRTIAILLLTLNAIAIAICFMMRNSGCTWLMGLLFGIFYAVIGVMYYNRRRRPRLFVTPVDQVAKTKSTTKFVPLTEDSVLQQK</sequence>
<evidence type="ECO:0000256" key="2">
    <source>
        <dbReference type="ARBA" id="ARBA00022475"/>
    </source>
</evidence>
<keyword evidence="7" id="KW-0479">Metal-binding</keyword>
<gene>
    <name evidence="9" type="ORF">FPE01S_01_07520</name>
</gene>
<feature type="transmembrane region" description="Helical" evidence="8">
    <location>
        <begin position="223"/>
        <end position="242"/>
    </location>
</feature>
<evidence type="ECO:0000256" key="6">
    <source>
        <dbReference type="ARBA" id="ARBA00023136"/>
    </source>
</evidence>
<dbReference type="GO" id="GO:0005886">
    <property type="term" value="C:plasma membrane"/>
    <property type="evidence" value="ECO:0007669"/>
    <property type="project" value="UniProtKB-SubCell"/>
</dbReference>
<reference evidence="9 10" key="1">
    <citation type="submission" date="2015-04" db="EMBL/GenBank/DDBJ databases">
        <title>Whole genome shotgun sequence of Flavihumibacter petaseus NBRC 106054.</title>
        <authorList>
            <person name="Miyazawa S."/>
            <person name="Hosoyama A."/>
            <person name="Hashimoto M."/>
            <person name="Noguchi M."/>
            <person name="Tsuchikane K."/>
            <person name="Ohji S."/>
            <person name="Yamazoe A."/>
            <person name="Ichikawa N."/>
            <person name="Kimura A."/>
            <person name="Fujita N."/>
        </authorList>
    </citation>
    <scope>NUCLEOTIDE SEQUENCE [LARGE SCALE GENOMIC DNA]</scope>
    <source>
        <strain evidence="9 10">NBRC 106054</strain>
    </source>
</reference>
<dbReference type="PANTHER" id="PTHR22926:SF3">
    <property type="entry name" value="UNDECAPRENYL-PHOSPHATE ALPHA-N-ACETYLGLUCOSAMINYL 1-PHOSPHATE TRANSFERASE"/>
    <property type="match status" value="1"/>
</dbReference>
<feature type="transmembrane region" description="Helical" evidence="8">
    <location>
        <begin position="304"/>
        <end position="323"/>
    </location>
</feature>
<dbReference type="GO" id="GO:0046872">
    <property type="term" value="F:metal ion binding"/>
    <property type="evidence" value="ECO:0007669"/>
    <property type="project" value="UniProtKB-KW"/>
</dbReference>
<feature type="transmembrane region" description="Helical" evidence="8">
    <location>
        <begin position="193"/>
        <end position="211"/>
    </location>
</feature>
<keyword evidence="4 8" id="KW-0812">Transmembrane</keyword>
<feature type="transmembrane region" description="Helical" evidence="8">
    <location>
        <begin position="143"/>
        <end position="162"/>
    </location>
</feature>
<feature type="binding site" evidence="7">
    <location>
        <position position="220"/>
    </location>
    <ligand>
        <name>Mg(2+)</name>
        <dbReference type="ChEBI" id="CHEBI:18420"/>
    </ligand>
</feature>
<keyword evidence="2" id="KW-1003">Cell membrane</keyword>
<keyword evidence="7" id="KW-0460">Magnesium</keyword>